<dbReference type="Pfam" id="PF00400">
    <property type="entry name" value="WD40"/>
    <property type="match status" value="5"/>
</dbReference>
<dbReference type="SMART" id="SM00256">
    <property type="entry name" value="FBOX"/>
    <property type="match status" value="1"/>
</dbReference>
<name>A0A8K0TKJ3_9PEZI</name>
<dbReference type="PRINTS" id="PR00320">
    <property type="entry name" value="GPROTEINBRPT"/>
</dbReference>
<reference evidence="7" key="1">
    <citation type="journal article" date="2021" name="Nat. Commun.">
        <title>Genetic determinants of endophytism in the Arabidopsis root mycobiome.</title>
        <authorList>
            <person name="Mesny F."/>
            <person name="Miyauchi S."/>
            <person name="Thiergart T."/>
            <person name="Pickel B."/>
            <person name="Atanasova L."/>
            <person name="Karlsson M."/>
            <person name="Huettel B."/>
            <person name="Barry K.W."/>
            <person name="Haridas S."/>
            <person name="Chen C."/>
            <person name="Bauer D."/>
            <person name="Andreopoulos W."/>
            <person name="Pangilinan J."/>
            <person name="LaButti K."/>
            <person name="Riley R."/>
            <person name="Lipzen A."/>
            <person name="Clum A."/>
            <person name="Drula E."/>
            <person name="Henrissat B."/>
            <person name="Kohler A."/>
            <person name="Grigoriev I.V."/>
            <person name="Martin F.M."/>
            <person name="Hacquard S."/>
        </authorList>
    </citation>
    <scope>NUCLEOTIDE SEQUENCE</scope>
    <source>
        <strain evidence="7">MPI-CAGE-AT-0016</strain>
    </source>
</reference>
<dbReference type="InterPro" id="IPR020472">
    <property type="entry name" value="WD40_PAC1"/>
</dbReference>
<dbReference type="Pfam" id="PF12937">
    <property type="entry name" value="F-box-like"/>
    <property type="match status" value="1"/>
</dbReference>
<dbReference type="SUPFAM" id="SSF50978">
    <property type="entry name" value="WD40 repeat-like"/>
    <property type="match status" value="1"/>
</dbReference>
<feature type="compositionally biased region" description="Low complexity" evidence="5">
    <location>
        <begin position="700"/>
        <end position="750"/>
    </location>
</feature>
<feature type="region of interest" description="Disordered" evidence="5">
    <location>
        <begin position="149"/>
        <end position="203"/>
    </location>
</feature>
<gene>
    <name evidence="7" type="ORF">B0T11DRAFT_276382</name>
</gene>
<dbReference type="InterPro" id="IPR036047">
    <property type="entry name" value="F-box-like_dom_sf"/>
</dbReference>
<evidence type="ECO:0000256" key="3">
    <source>
        <dbReference type="ARBA" id="ARBA00022737"/>
    </source>
</evidence>
<evidence type="ECO:0000256" key="2">
    <source>
        <dbReference type="ARBA" id="ARBA00022574"/>
    </source>
</evidence>
<dbReference type="OrthoDB" id="19711at2759"/>
<accession>A0A8K0TKJ3</accession>
<feature type="compositionally biased region" description="Polar residues" evidence="5">
    <location>
        <begin position="909"/>
        <end position="920"/>
    </location>
</feature>
<evidence type="ECO:0000256" key="1">
    <source>
        <dbReference type="ARBA" id="ARBA00007968"/>
    </source>
</evidence>
<feature type="domain" description="F-box" evidence="6">
    <location>
        <begin position="83"/>
        <end position="129"/>
    </location>
</feature>
<feature type="compositionally biased region" description="Low complexity" evidence="5">
    <location>
        <begin position="863"/>
        <end position="883"/>
    </location>
</feature>
<dbReference type="InterPro" id="IPR036322">
    <property type="entry name" value="WD40_repeat_dom_sf"/>
</dbReference>
<feature type="compositionally biased region" description="Polar residues" evidence="5">
    <location>
        <begin position="884"/>
        <end position="895"/>
    </location>
</feature>
<dbReference type="Proteomes" id="UP000813385">
    <property type="component" value="Unassembled WGS sequence"/>
</dbReference>
<dbReference type="CDD" id="cd00200">
    <property type="entry name" value="WD40"/>
    <property type="match status" value="1"/>
</dbReference>
<dbReference type="SMART" id="SM00320">
    <property type="entry name" value="WD40"/>
    <property type="match status" value="6"/>
</dbReference>
<keyword evidence="3" id="KW-0677">Repeat</keyword>
<feature type="repeat" description="WD" evidence="4">
    <location>
        <begin position="358"/>
        <end position="401"/>
    </location>
</feature>
<comment type="caution">
    <text evidence="7">The sequence shown here is derived from an EMBL/GenBank/DDBJ whole genome shotgun (WGS) entry which is preliminary data.</text>
</comment>
<organism evidence="7 8">
    <name type="scientific">Plectosphaerella cucumerina</name>
    <dbReference type="NCBI Taxonomy" id="40658"/>
    <lineage>
        <taxon>Eukaryota</taxon>
        <taxon>Fungi</taxon>
        <taxon>Dikarya</taxon>
        <taxon>Ascomycota</taxon>
        <taxon>Pezizomycotina</taxon>
        <taxon>Sordariomycetes</taxon>
        <taxon>Hypocreomycetidae</taxon>
        <taxon>Glomerellales</taxon>
        <taxon>Plectosphaerellaceae</taxon>
        <taxon>Plectosphaerella</taxon>
    </lineage>
</organism>
<protein>
    <submittedName>
        <fullName evidence="7">F-box/WD repeat-containing protein 1A</fullName>
    </submittedName>
</protein>
<dbReference type="PROSITE" id="PS50181">
    <property type="entry name" value="FBOX"/>
    <property type="match status" value="1"/>
</dbReference>
<dbReference type="PANTHER" id="PTHR14604">
    <property type="entry name" value="WD40 REPEAT PF20"/>
    <property type="match status" value="1"/>
</dbReference>
<feature type="compositionally biased region" description="Basic and acidic residues" evidence="5">
    <location>
        <begin position="183"/>
        <end position="192"/>
    </location>
</feature>
<dbReference type="PROSITE" id="PS50294">
    <property type="entry name" value="WD_REPEATS_REGION"/>
    <property type="match status" value="3"/>
</dbReference>
<keyword evidence="8" id="KW-1185">Reference proteome</keyword>
<sequence length="1089" mass="117593">MQYPTSQPDEGYSEDPLNPSIMATSASAIAAPAKLDDIPAWLAKILPYLPVSAKKEIAVALLDNLPTSVVAEIAERVHPRLYIDFIQYLPQEVCLKILGYLDPVSLLSVARSCRGWYSLAVDRKLWEKLYHMEGWRAVYPEIQAREDMKNSSVSSQHRVVAAEDGHARKKRAISEDDDLEMTDADRGSKPEDGVTGSSLFGSPMLTTPPAPMATVMEMDVDVSVPSSSRARTGDSLASTDVKGKGRAVGREGISMPSSPPSSSTASLINSELWTWDVPSGKYRLNWKYVYTLRRRLESNWEQGKYVNFQLPRPDHPEEGHQECIYTLQFDSKFLVSGSRDRTIRIWSMGNRRLVRAPLRGHEGSVLCLQFDADPEEDLIVSGSSDSNVILWRFSTGEIIQRLTKAHTESVLNVKFDKRILVTCSKDKSIKVFNRRPLKYGEPGYNDPELLNPVPIRVRDYRYNNPADELPLRPAYTLIARLEGHSAAVNAVQIHENEIVSASGDRNIKVWDWAKQVCSRTVLGHGKGIACVQYDGRRIVSGSSDNEVKVFDRFTGLEVASLRAHTNLVRTVQAGFGDLPYSEHEDRAEARKIDEEYFKALESGAISQDHSNHRSRPRNAGSRRPEDITAFGATLPPGGGGGKYARIISGSYDQKIIIWRRDKDGVWEPAHRLRQEDAAEAAQHWASRTGTVPALAPPPAAAAATQAPTANAAPPSASQPAPQQPQQMPRPSLSSTTSAPTPSTPASQAPGGIPPPIPPRAMMEEPNASTFSPQAAHSFMALIDIIVPQGATALQQALAGYPAMLAYHAHIQAAITRETSPVTRSHLRQVVANALLVTQNAQSRTRLASMQTAIGPIVPPSLPSLSSLQGPSSSVAGPSGSTAAQGGSVSSTQGSNRGFDPIRHVGGRSESPNPYATPGSSNAQNAVPPPQPNHQHRLAAHASGSQPGAAPQIAGHIHIQAANGPAGQQPQGSQSGSSTPNRSQQAQAPTAPVQAHSVPAAAPQGQQPAQQTQAAAPQGAQAAAAQPQDGQAPHHPHITNADSSPARVFKLQFDARRIICCSQTSVIVGWDFCNGDPELEHVSRFFGTVE</sequence>
<feature type="region of interest" description="Disordered" evidence="5">
    <location>
        <begin position="962"/>
        <end position="1042"/>
    </location>
</feature>
<comment type="similarity">
    <text evidence="1">Belongs to the WD repeat MET30/SCONB/SCON-2 family.</text>
</comment>
<dbReference type="InterPro" id="IPR050995">
    <property type="entry name" value="WD-F-box_domain-protein"/>
</dbReference>
<evidence type="ECO:0000313" key="7">
    <source>
        <dbReference type="EMBL" id="KAH7368063.1"/>
    </source>
</evidence>
<feature type="repeat" description="WD" evidence="4">
    <location>
        <begin position="317"/>
        <end position="356"/>
    </location>
</feature>
<dbReference type="InterPro" id="IPR001680">
    <property type="entry name" value="WD40_rpt"/>
</dbReference>
<dbReference type="PANTHER" id="PTHR14604:SF4">
    <property type="entry name" value="F-BOX DOMAIN-CONTAINING PROTEIN"/>
    <property type="match status" value="1"/>
</dbReference>
<dbReference type="AlphaFoldDB" id="A0A8K0TKJ3"/>
<evidence type="ECO:0000256" key="4">
    <source>
        <dbReference type="PROSITE-ProRule" id="PRU00221"/>
    </source>
</evidence>
<feature type="repeat" description="WD" evidence="4">
    <location>
        <begin position="481"/>
        <end position="511"/>
    </location>
</feature>
<evidence type="ECO:0000256" key="5">
    <source>
        <dbReference type="SAM" id="MobiDB-lite"/>
    </source>
</evidence>
<feature type="compositionally biased region" description="Low complexity" evidence="5">
    <location>
        <begin position="962"/>
        <end position="1032"/>
    </location>
</feature>
<feature type="region of interest" description="Disordered" evidence="5">
    <location>
        <begin position="863"/>
        <end position="950"/>
    </location>
</feature>
<feature type="region of interest" description="Disordered" evidence="5">
    <location>
        <begin position="225"/>
        <end position="263"/>
    </location>
</feature>
<dbReference type="Gene3D" id="2.130.10.10">
    <property type="entry name" value="YVTN repeat-like/Quinoprotein amine dehydrogenase"/>
    <property type="match status" value="2"/>
</dbReference>
<dbReference type="Gene3D" id="1.20.1280.50">
    <property type="match status" value="1"/>
</dbReference>
<dbReference type="InterPro" id="IPR001810">
    <property type="entry name" value="F-box_dom"/>
</dbReference>
<feature type="region of interest" description="Disordered" evidence="5">
    <location>
        <begin position="690"/>
        <end position="769"/>
    </location>
</feature>
<evidence type="ECO:0000313" key="8">
    <source>
        <dbReference type="Proteomes" id="UP000813385"/>
    </source>
</evidence>
<feature type="compositionally biased region" description="Low complexity" evidence="5">
    <location>
        <begin position="254"/>
        <end position="263"/>
    </location>
</feature>
<keyword evidence="2 4" id="KW-0853">WD repeat</keyword>
<feature type="compositionally biased region" description="Polar residues" evidence="5">
    <location>
        <begin position="225"/>
        <end position="238"/>
    </location>
</feature>
<dbReference type="PROSITE" id="PS50082">
    <property type="entry name" value="WD_REPEATS_2"/>
    <property type="match status" value="3"/>
</dbReference>
<proteinExistence type="inferred from homology"/>
<evidence type="ECO:0000259" key="6">
    <source>
        <dbReference type="PROSITE" id="PS50181"/>
    </source>
</evidence>
<dbReference type="SUPFAM" id="SSF81383">
    <property type="entry name" value="F-box domain"/>
    <property type="match status" value="1"/>
</dbReference>
<feature type="region of interest" description="Disordered" evidence="5">
    <location>
        <begin position="603"/>
        <end position="639"/>
    </location>
</feature>
<dbReference type="InterPro" id="IPR015943">
    <property type="entry name" value="WD40/YVTN_repeat-like_dom_sf"/>
</dbReference>
<dbReference type="EMBL" id="JAGPXD010000002">
    <property type="protein sequence ID" value="KAH7368063.1"/>
    <property type="molecule type" value="Genomic_DNA"/>
</dbReference>